<protein>
    <recommendedName>
        <fullName evidence="4">Magnesium transporter NIPA</fullName>
    </recommendedName>
</protein>
<evidence type="ECO:0000313" key="3">
    <source>
        <dbReference type="Proteomes" id="UP001321498"/>
    </source>
</evidence>
<accession>A0ABM8GF70</accession>
<feature type="transmembrane region" description="Helical" evidence="1">
    <location>
        <begin position="58"/>
        <end position="78"/>
    </location>
</feature>
<feature type="transmembrane region" description="Helical" evidence="1">
    <location>
        <begin position="174"/>
        <end position="191"/>
    </location>
</feature>
<reference evidence="3" key="1">
    <citation type="journal article" date="2019" name="Int. J. Syst. Evol. Microbiol.">
        <title>The Global Catalogue of Microorganisms (GCM) 10K type strain sequencing project: providing services to taxonomists for standard genome sequencing and annotation.</title>
        <authorList>
            <consortium name="The Broad Institute Genomics Platform"/>
            <consortium name="The Broad Institute Genome Sequencing Center for Infectious Disease"/>
            <person name="Wu L."/>
            <person name="Ma J."/>
        </authorList>
    </citation>
    <scope>NUCLEOTIDE SEQUENCE [LARGE SCALE GENOMIC DNA]</scope>
    <source>
        <strain evidence="3">NBRC 108725</strain>
    </source>
</reference>
<keyword evidence="1" id="KW-1133">Transmembrane helix</keyword>
<feature type="transmembrane region" description="Helical" evidence="1">
    <location>
        <begin position="264"/>
        <end position="286"/>
    </location>
</feature>
<proteinExistence type="predicted"/>
<evidence type="ECO:0008006" key="4">
    <source>
        <dbReference type="Google" id="ProtNLM"/>
    </source>
</evidence>
<name>A0ABM8GF70_9MICO</name>
<dbReference type="PANTHER" id="PTHR40761">
    <property type="entry name" value="CONSERVED INTEGRAL MEMBRANE ALANINE VALINE AND LEUCINE RICH PROTEIN-RELATED"/>
    <property type="match status" value="1"/>
</dbReference>
<dbReference type="RefSeq" id="WP_286276752.1">
    <property type="nucleotide sequence ID" value="NZ_AP027731.1"/>
</dbReference>
<feature type="transmembrane region" description="Helical" evidence="1">
    <location>
        <begin position="203"/>
        <end position="224"/>
    </location>
</feature>
<keyword evidence="1" id="KW-0812">Transmembrane</keyword>
<evidence type="ECO:0000313" key="2">
    <source>
        <dbReference type="EMBL" id="BDZ46751.1"/>
    </source>
</evidence>
<organism evidence="2 3">
    <name type="scientific">Naasia aerilata</name>
    <dbReference type="NCBI Taxonomy" id="1162966"/>
    <lineage>
        <taxon>Bacteria</taxon>
        <taxon>Bacillati</taxon>
        <taxon>Actinomycetota</taxon>
        <taxon>Actinomycetes</taxon>
        <taxon>Micrococcales</taxon>
        <taxon>Microbacteriaceae</taxon>
        <taxon>Naasia</taxon>
    </lineage>
</organism>
<feature type="transmembrane region" description="Helical" evidence="1">
    <location>
        <begin position="146"/>
        <end position="167"/>
    </location>
</feature>
<sequence length="296" mass="29808">MDLGTTSALGVGTALVGVVLLALGAQLQSRGLAGVRAEDAGARRGALKLRHLARLPRSGRWVGGVLLTGAAMILNLLSLRLAPLIVVQPLGVVALITTALLNAATNAYRLTWASIGAMAVCVVGIGTFVTVGALTARNAVVSDADLGQILAALAVAALVLATGLATLRRRFPATLNVLAAGVLSGFVVTLAKTVVTRVSVGNLGWLTLVGLIALVGVAVTSTYFVQSAYTSGPVDLIVAGLTIIDPLVAVSLGVLVLGEASRTPGWAIAAQSVSGVVAIAGVFLLARSHPQAIRTP</sequence>
<keyword evidence="3" id="KW-1185">Reference proteome</keyword>
<evidence type="ECO:0000256" key="1">
    <source>
        <dbReference type="SAM" id="Phobius"/>
    </source>
</evidence>
<gene>
    <name evidence="2" type="ORF">GCM10025866_26600</name>
</gene>
<keyword evidence="1" id="KW-0472">Membrane</keyword>
<feature type="transmembrane region" description="Helical" evidence="1">
    <location>
        <begin position="110"/>
        <end position="134"/>
    </location>
</feature>
<dbReference type="EMBL" id="AP027731">
    <property type="protein sequence ID" value="BDZ46751.1"/>
    <property type="molecule type" value="Genomic_DNA"/>
</dbReference>
<feature type="transmembrane region" description="Helical" evidence="1">
    <location>
        <begin position="6"/>
        <end position="27"/>
    </location>
</feature>
<feature type="transmembrane region" description="Helical" evidence="1">
    <location>
        <begin position="236"/>
        <end position="258"/>
    </location>
</feature>
<feature type="transmembrane region" description="Helical" evidence="1">
    <location>
        <begin position="84"/>
        <end position="103"/>
    </location>
</feature>
<dbReference type="Proteomes" id="UP001321498">
    <property type="component" value="Chromosome"/>
</dbReference>
<dbReference type="PANTHER" id="PTHR40761:SF1">
    <property type="entry name" value="CONSERVED INTEGRAL MEMBRANE ALANINE VALINE AND LEUCINE RICH PROTEIN-RELATED"/>
    <property type="match status" value="1"/>
</dbReference>